<dbReference type="OrthoDB" id="342024at2759"/>
<dbReference type="EMBL" id="KL197709">
    <property type="protein sequence ID" value="KDQ64951.1"/>
    <property type="molecule type" value="Genomic_DNA"/>
</dbReference>
<feature type="region of interest" description="Disordered" evidence="5">
    <location>
        <begin position="520"/>
        <end position="712"/>
    </location>
</feature>
<dbReference type="InParanoid" id="A0A067QQL7"/>
<evidence type="ECO:0000256" key="3">
    <source>
        <dbReference type="ARBA" id="ARBA00022801"/>
    </source>
</evidence>
<feature type="compositionally biased region" description="Low complexity" evidence="5">
    <location>
        <begin position="335"/>
        <end position="353"/>
    </location>
</feature>
<sequence length="712" mass="77228">MQYQISRAASLARFYQLLSVILCKSELSDTMSRHRLVRNMNINDELDDDALSDGGEEQLSPEQEEYMANGLEHVRVALGSEEESGLDDTVIKETLWHYYFDIEKSVDWLVEEQDRRKAALERRDYGGSSVVPSFPVGPDGEFSSDGSASPNLLNRLNLPLMTLGQDAPYGEEYSEAASTPRIGYNRLSTITERTERTEFTESSGTWTPGRASAAPQQLRPTSILTSTTDYGQEIESRMIVNPNDIPPSPSLSALARLSMMEPAPSLPRSESRSPPSTPPRSPPPPLPPMEAIPDIPDYVSKSSRLPKIADRVAPRPLLKASESSDRSSTVKKSKLSALASSRASSASLSTRSSRMTDFDSATVATYPALRPSPASQLSLAPSTSTSASSHVRKAIQAAMEFENLDRAGSRTPTARSEASTVKVDRVPAPPSSTGQSQHRSSRESMKTISETSPPTKQPSKLALLAQAKAQQNGSYSPTSKSATRSQSPGSQLHQPRTKYLTPIANGASATTAITTQYQSLNNLIPPKRSALPPSYPPTDSNPPSSKSVGRERQSQEPKQSKLAMKAKKQKQITETPIVEEPEEIPPELPIFMSKPTRSHTSAEAAERRERKGKQKARSSSIQDDETSTSSLTSDRRNRTLPPLPPLSSPNGFAFDSPSPDDVVLNARKGTSLAKVRSVPGPSLTSASSPSPSRHPSRVTSSLSSLHSISQRT</sequence>
<feature type="compositionally biased region" description="Low complexity" evidence="5">
    <location>
        <begin position="460"/>
        <end position="471"/>
    </location>
</feature>
<feature type="compositionally biased region" description="Polar residues" evidence="5">
    <location>
        <begin position="472"/>
        <end position="494"/>
    </location>
</feature>
<feature type="compositionally biased region" description="Pro residues" evidence="5">
    <location>
        <begin position="275"/>
        <end position="290"/>
    </location>
</feature>
<dbReference type="Pfam" id="PF08938">
    <property type="entry name" value="HBS1_N"/>
    <property type="match status" value="1"/>
</dbReference>
<keyword evidence="4" id="KW-0648">Protein biosynthesis</keyword>
<keyword evidence="8" id="KW-1185">Reference proteome</keyword>
<feature type="compositionally biased region" description="Basic and acidic residues" evidence="5">
    <location>
        <begin position="548"/>
        <end position="559"/>
    </location>
</feature>
<organism evidence="7 8">
    <name type="scientific">Jaapia argillacea MUCL 33604</name>
    <dbReference type="NCBI Taxonomy" id="933084"/>
    <lineage>
        <taxon>Eukaryota</taxon>
        <taxon>Fungi</taxon>
        <taxon>Dikarya</taxon>
        <taxon>Basidiomycota</taxon>
        <taxon>Agaricomycotina</taxon>
        <taxon>Agaricomycetes</taxon>
        <taxon>Agaricomycetidae</taxon>
        <taxon>Jaapiales</taxon>
        <taxon>Jaapiaceae</taxon>
        <taxon>Jaapia</taxon>
    </lineage>
</organism>
<protein>
    <recommendedName>
        <fullName evidence="6">HBS1-like protein N-terminal domain-containing protein</fullName>
    </recommendedName>
</protein>
<evidence type="ECO:0000313" key="8">
    <source>
        <dbReference type="Proteomes" id="UP000027265"/>
    </source>
</evidence>
<proteinExistence type="predicted"/>
<gene>
    <name evidence="7" type="ORF">JAAARDRAFT_243711</name>
</gene>
<feature type="region of interest" description="Disordered" evidence="5">
    <location>
        <begin position="184"/>
        <end position="223"/>
    </location>
</feature>
<evidence type="ECO:0000256" key="1">
    <source>
        <dbReference type="ARBA" id="ARBA00004496"/>
    </source>
</evidence>
<evidence type="ECO:0000259" key="6">
    <source>
        <dbReference type="Pfam" id="PF08938"/>
    </source>
</evidence>
<dbReference type="Proteomes" id="UP000027265">
    <property type="component" value="Unassembled WGS sequence"/>
</dbReference>
<dbReference type="GO" id="GO:0006412">
    <property type="term" value="P:translation"/>
    <property type="evidence" value="ECO:0007669"/>
    <property type="project" value="UniProtKB-KW"/>
</dbReference>
<comment type="subcellular location">
    <subcellularLocation>
        <location evidence="1">Cytoplasm</location>
    </subcellularLocation>
</comment>
<accession>A0A067QQL7</accession>
<feature type="compositionally biased region" description="Polar residues" evidence="5">
    <location>
        <begin position="410"/>
        <end position="419"/>
    </location>
</feature>
<feature type="compositionally biased region" description="Low complexity" evidence="5">
    <location>
        <begin position="260"/>
        <end position="274"/>
    </location>
</feature>
<dbReference type="STRING" id="933084.A0A067QQL7"/>
<dbReference type="HOGENOM" id="CLU_021533_0_0_1"/>
<dbReference type="GO" id="GO:0016787">
    <property type="term" value="F:hydrolase activity"/>
    <property type="evidence" value="ECO:0007669"/>
    <property type="project" value="UniProtKB-KW"/>
</dbReference>
<name>A0A067QQL7_9AGAM</name>
<dbReference type="GO" id="GO:0005737">
    <property type="term" value="C:cytoplasm"/>
    <property type="evidence" value="ECO:0007669"/>
    <property type="project" value="UniProtKB-SubCell"/>
</dbReference>
<reference evidence="8" key="1">
    <citation type="journal article" date="2014" name="Proc. Natl. Acad. Sci. U.S.A.">
        <title>Extensive sampling of basidiomycete genomes demonstrates inadequacy of the white-rot/brown-rot paradigm for wood decay fungi.</title>
        <authorList>
            <person name="Riley R."/>
            <person name="Salamov A.A."/>
            <person name="Brown D.W."/>
            <person name="Nagy L.G."/>
            <person name="Floudas D."/>
            <person name="Held B.W."/>
            <person name="Levasseur A."/>
            <person name="Lombard V."/>
            <person name="Morin E."/>
            <person name="Otillar R."/>
            <person name="Lindquist E.A."/>
            <person name="Sun H."/>
            <person name="LaButti K.M."/>
            <person name="Schmutz J."/>
            <person name="Jabbour D."/>
            <person name="Luo H."/>
            <person name="Baker S.E."/>
            <person name="Pisabarro A.G."/>
            <person name="Walton J.D."/>
            <person name="Blanchette R.A."/>
            <person name="Henrissat B."/>
            <person name="Martin F."/>
            <person name="Cullen D."/>
            <person name="Hibbett D.S."/>
            <person name="Grigoriev I.V."/>
        </authorList>
    </citation>
    <scope>NUCLEOTIDE SEQUENCE [LARGE SCALE GENOMIC DNA]</scope>
    <source>
        <strain evidence="8">MUCL 33604</strain>
    </source>
</reference>
<feature type="compositionally biased region" description="Low complexity" evidence="5">
    <location>
        <begin position="679"/>
        <end position="712"/>
    </location>
</feature>
<feature type="compositionally biased region" description="Low complexity" evidence="5">
    <location>
        <begin position="369"/>
        <end position="389"/>
    </location>
</feature>
<feature type="compositionally biased region" description="Polar residues" evidence="5">
    <location>
        <begin position="214"/>
        <end position="223"/>
    </location>
</feature>
<dbReference type="InterPro" id="IPR015033">
    <property type="entry name" value="HBS1-like_N"/>
</dbReference>
<keyword evidence="2" id="KW-0963">Cytoplasm</keyword>
<keyword evidence="3" id="KW-0378">Hydrolase</keyword>
<evidence type="ECO:0000256" key="2">
    <source>
        <dbReference type="ARBA" id="ARBA00022490"/>
    </source>
</evidence>
<evidence type="ECO:0000256" key="5">
    <source>
        <dbReference type="SAM" id="MobiDB-lite"/>
    </source>
</evidence>
<evidence type="ECO:0000313" key="7">
    <source>
        <dbReference type="EMBL" id="KDQ64951.1"/>
    </source>
</evidence>
<feature type="compositionally biased region" description="Polar residues" evidence="5">
    <location>
        <begin position="446"/>
        <end position="458"/>
    </location>
</feature>
<feature type="region of interest" description="Disordered" evidence="5">
    <location>
        <begin position="260"/>
        <end position="357"/>
    </location>
</feature>
<evidence type="ECO:0000256" key="4">
    <source>
        <dbReference type="ARBA" id="ARBA00022917"/>
    </source>
</evidence>
<feature type="region of interest" description="Disordered" evidence="5">
    <location>
        <begin position="369"/>
        <end position="496"/>
    </location>
</feature>
<dbReference type="AlphaFoldDB" id="A0A067QQL7"/>
<feature type="domain" description="HBS1-like protein N-terminal" evidence="6">
    <location>
        <begin position="44"/>
        <end position="117"/>
    </location>
</feature>